<keyword evidence="2 7" id="KW-0812">Transmembrane</keyword>
<keyword evidence="4 7" id="KW-0472">Membrane</keyword>
<keyword evidence="3 7" id="KW-1133">Transmembrane helix</keyword>
<reference evidence="9" key="1">
    <citation type="submission" date="2022-11" db="EMBL/GenBank/DDBJ databases">
        <authorList>
            <person name="Petersen C."/>
        </authorList>
    </citation>
    <scope>NUCLEOTIDE SEQUENCE</scope>
    <source>
        <strain evidence="9">IBT 30069</strain>
    </source>
</reference>
<evidence type="ECO:0000256" key="4">
    <source>
        <dbReference type="ARBA" id="ARBA00023136"/>
    </source>
</evidence>
<feature type="transmembrane region" description="Helical" evidence="7">
    <location>
        <begin position="255"/>
        <end position="274"/>
    </location>
</feature>
<evidence type="ECO:0000256" key="6">
    <source>
        <dbReference type="SAM" id="MobiDB-lite"/>
    </source>
</evidence>
<evidence type="ECO:0000256" key="2">
    <source>
        <dbReference type="ARBA" id="ARBA00022692"/>
    </source>
</evidence>
<dbReference type="GO" id="GO:0016020">
    <property type="term" value="C:membrane"/>
    <property type="evidence" value="ECO:0007669"/>
    <property type="project" value="UniProtKB-SubCell"/>
</dbReference>
<evidence type="ECO:0000256" key="3">
    <source>
        <dbReference type="ARBA" id="ARBA00022989"/>
    </source>
</evidence>
<name>A0A9W9FAQ7_9EURO</name>
<evidence type="ECO:0000256" key="7">
    <source>
        <dbReference type="SAM" id="Phobius"/>
    </source>
</evidence>
<accession>A0A9W9FAQ7</accession>
<dbReference type="PANTHER" id="PTHR33048">
    <property type="entry name" value="PTH11-LIKE INTEGRAL MEMBRANE PROTEIN (AFU_ORTHOLOGUE AFUA_5G11245)"/>
    <property type="match status" value="1"/>
</dbReference>
<dbReference type="Proteomes" id="UP001149165">
    <property type="component" value="Unassembled WGS sequence"/>
</dbReference>
<dbReference type="InterPro" id="IPR052337">
    <property type="entry name" value="SAT4-like"/>
</dbReference>
<gene>
    <name evidence="9" type="ORF">N7456_007507</name>
</gene>
<reference evidence="9" key="2">
    <citation type="journal article" date="2023" name="IMA Fungus">
        <title>Comparative genomic study of the Penicillium genus elucidates a diverse pangenome and 15 lateral gene transfer events.</title>
        <authorList>
            <person name="Petersen C."/>
            <person name="Sorensen T."/>
            <person name="Nielsen M.R."/>
            <person name="Sondergaard T.E."/>
            <person name="Sorensen J.L."/>
            <person name="Fitzpatrick D.A."/>
            <person name="Frisvad J.C."/>
            <person name="Nielsen K.L."/>
        </authorList>
    </citation>
    <scope>NUCLEOTIDE SEQUENCE</scope>
    <source>
        <strain evidence="9">IBT 30069</strain>
    </source>
</reference>
<proteinExistence type="inferred from homology"/>
<dbReference type="EMBL" id="JAPQKH010000005">
    <property type="protein sequence ID" value="KAJ5096786.1"/>
    <property type="molecule type" value="Genomic_DNA"/>
</dbReference>
<comment type="similarity">
    <text evidence="5">Belongs to the SAT4 family.</text>
</comment>
<feature type="region of interest" description="Disordered" evidence="6">
    <location>
        <begin position="292"/>
        <end position="318"/>
    </location>
</feature>
<evidence type="ECO:0000256" key="5">
    <source>
        <dbReference type="ARBA" id="ARBA00038359"/>
    </source>
</evidence>
<feature type="transmembrane region" description="Helical" evidence="7">
    <location>
        <begin position="182"/>
        <end position="206"/>
    </location>
</feature>
<sequence length="353" mass="39110">MSSSGAEPSLTSAEQYLQSLTYGLIISTGILSIIVCSLRLYTRAFIVKVFGSDDIAVCVALVITQVFNGLGVAVVYYGEGQHFENVSPANRAIWLQLYYGAMCVYLYASLSVKISLLLFLRRIFVKAWMNWLTTGLMIFQVLFSISGSLVLAFQCNPARGAFDLSITDAKCYSQFKLYQITLYQAVLIFVADVVILIAPMVILCGLNMPTRKIIALMAIFGTGIIACIAPIVRFSTLDYLRYGTTDLTYDSASSLYWMAIEFNLGLVAGSLSSLRPLPFFRRFGSTTNSRYKVSTGDTPHELQNAKNSNARGSRKKNSFGMGTTILQDTLNESQERIVHVPKGERLPPHHRDI</sequence>
<feature type="transmembrane region" description="Helical" evidence="7">
    <location>
        <begin position="131"/>
        <end position="153"/>
    </location>
</feature>
<evidence type="ECO:0000313" key="9">
    <source>
        <dbReference type="EMBL" id="KAJ5096786.1"/>
    </source>
</evidence>
<evidence type="ECO:0000256" key="1">
    <source>
        <dbReference type="ARBA" id="ARBA00004141"/>
    </source>
</evidence>
<dbReference type="AlphaFoldDB" id="A0A9W9FAQ7"/>
<evidence type="ECO:0000259" key="8">
    <source>
        <dbReference type="Pfam" id="PF20684"/>
    </source>
</evidence>
<feature type="transmembrane region" description="Helical" evidence="7">
    <location>
        <begin position="54"/>
        <end position="77"/>
    </location>
</feature>
<dbReference type="PANTHER" id="PTHR33048:SF123">
    <property type="entry name" value="INTEGRAL MEMBRANE PROTEIN"/>
    <property type="match status" value="1"/>
</dbReference>
<feature type="transmembrane region" description="Helical" evidence="7">
    <location>
        <begin position="213"/>
        <end position="235"/>
    </location>
</feature>
<feature type="domain" description="Rhodopsin" evidence="8">
    <location>
        <begin position="38"/>
        <end position="277"/>
    </location>
</feature>
<comment type="caution">
    <text evidence="9">The sequence shown here is derived from an EMBL/GenBank/DDBJ whole genome shotgun (WGS) entry which is preliminary data.</text>
</comment>
<feature type="transmembrane region" description="Helical" evidence="7">
    <location>
        <begin position="97"/>
        <end position="119"/>
    </location>
</feature>
<feature type="transmembrane region" description="Helical" evidence="7">
    <location>
        <begin position="20"/>
        <end position="42"/>
    </location>
</feature>
<evidence type="ECO:0000313" key="10">
    <source>
        <dbReference type="Proteomes" id="UP001149165"/>
    </source>
</evidence>
<keyword evidence="10" id="KW-1185">Reference proteome</keyword>
<dbReference type="Pfam" id="PF20684">
    <property type="entry name" value="Fung_rhodopsin"/>
    <property type="match status" value="1"/>
</dbReference>
<organism evidence="9 10">
    <name type="scientific">Penicillium angulare</name>
    <dbReference type="NCBI Taxonomy" id="116970"/>
    <lineage>
        <taxon>Eukaryota</taxon>
        <taxon>Fungi</taxon>
        <taxon>Dikarya</taxon>
        <taxon>Ascomycota</taxon>
        <taxon>Pezizomycotina</taxon>
        <taxon>Eurotiomycetes</taxon>
        <taxon>Eurotiomycetidae</taxon>
        <taxon>Eurotiales</taxon>
        <taxon>Aspergillaceae</taxon>
        <taxon>Penicillium</taxon>
    </lineage>
</organism>
<dbReference type="OrthoDB" id="4525788at2759"/>
<dbReference type="InterPro" id="IPR049326">
    <property type="entry name" value="Rhodopsin_dom_fungi"/>
</dbReference>
<protein>
    <recommendedName>
        <fullName evidence="8">Rhodopsin domain-containing protein</fullName>
    </recommendedName>
</protein>
<comment type="subcellular location">
    <subcellularLocation>
        <location evidence="1">Membrane</location>
        <topology evidence="1">Multi-pass membrane protein</topology>
    </subcellularLocation>
</comment>